<name>A0ABU3K3W0_9BACT</name>
<dbReference type="Proteomes" id="UP001250932">
    <property type="component" value="Unassembled WGS sequence"/>
</dbReference>
<keyword evidence="2" id="KW-1185">Reference proteome</keyword>
<protein>
    <submittedName>
        <fullName evidence="1">Uncharacterized protein</fullName>
    </submittedName>
</protein>
<comment type="caution">
    <text evidence="1">The sequence shown here is derived from an EMBL/GenBank/DDBJ whole genome shotgun (WGS) entry which is preliminary data.</text>
</comment>
<gene>
    <name evidence="1" type="ORF">PPG34_01720</name>
</gene>
<evidence type="ECO:0000313" key="1">
    <source>
        <dbReference type="EMBL" id="MDT7041048.1"/>
    </source>
</evidence>
<organism evidence="1 2">
    <name type="scientific">Candidatus Nitronereus thalassa</name>
    <dbReference type="NCBI Taxonomy" id="3020898"/>
    <lineage>
        <taxon>Bacteria</taxon>
        <taxon>Pseudomonadati</taxon>
        <taxon>Nitrospirota</taxon>
        <taxon>Nitrospiria</taxon>
        <taxon>Nitrospirales</taxon>
        <taxon>Nitrospiraceae</taxon>
        <taxon>Candidatus Nitronereus</taxon>
    </lineage>
</organism>
<dbReference type="RefSeq" id="WP_313831407.1">
    <property type="nucleotide sequence ID" value="NZ_JAQOUE010000001.1"/>
</dbReference>
<sequence length="102" mass="12037">MEPQEIQRVIQYVTARTSHSRDTIEDIVETGLQELTSLAQTSTQTFDREHLLEYVCQWTIRRTKHPEPMIREILECSGKWLDDLCRTMDKKDSEEVSQPDQN</sequence>
<dbReference type="EMBL" id="JAQOUE010000001">
    <property type="protein sequence ID" value="MDT7041048.1"/>
    <property type="molecule type" value="Genomic_DNA"/>
</dbReference>
<reference evidence="1 2" key="1">
    <citation type="journal article" date="2023" name="ISME J.">
        <title>Cultivation and genomic characterization of novel and ubiquitous marine nitrite-oxidizing bacteria from the Nitrospirales.</title>
        <authorList>
            <person name="Mueller A.J."/>
            <person name="Daebeler A."/>
            <person name="Herbold C.W."/>
            <person name="Kirkegaard R.H."/>
            <person name="Daims H."/>
        </authorList>
    </citation>
    <scope>NUCLEOTIDE SEQUENCE [LARGE SCALE GENOMIC DNA]</scope>
    <source>
        <strain evidence="1 2">EB</strain>
    </source>
</reference>
<accession>A0ABU3K3W0</accession>
<proteinExistence type="predicted"/>
<evidence type="ECO:0000313" key="2">
    <source>
        <dbReference type="Proteomes" id="UP001250932"/>
    </source>
</evidence>